<reference evidence="3" key="1">
    <citation type="submission" date="2016-10" db="EMBL/GenBank/DDBJ databases">
        <authorList>
            <person name="Varghese N."/>
            <person name="Submissions S."/>
        </authorList>
    </citation>
    <scope>NUCLEOTIDE SEQUENCE [LARGE SCALE GENOMIC DNA]</scope>
    <source>
        <strain evidence="3">DSM 23920</strain>
    </source>
</reference>
<dbReference type="InterPro" id="IPR014710">
    <property type="entry name" value="RmlC-like_jellyroll"/>
</dbReference>
<dbReference type="InterPro" id="IPR000595">
    <property type="entry name" value="cNMP-bd_dom"/>
</dbReference>
<dbReference type="InterPro" id="IPR018490">
    <property type="entry name" value="cNMP-bd_dom_sf"/>
</dbReference>
<dbReference type="Gene3D" id="2.60.120.10">
    <property type="entry name" value="Jelly Rolls"/>
    <property type="match status" value="1"/>
</dbReference>
<dbReference type="GO" id="GO:0016301">
    <property type="term" value="F:kinase activity"/>
    <property type="evidence" value="ECO:0007669"/>
    <property type="project" value="UniProtKB-KW"/>
</dbReference>
<evidence type="ECO:0000313" key="3">
    <source>
        <dbReference type="Proteomes" id="UP000199656"/>
    </source>
</evidence>
<dbReference type="OrthoDB" id="948610at2"/>
<accession>A0A1H4FJ44</accession>
<keyword evidence="2" id="KW-0808">Transferase</keyword>
<dbReference type="Pfam" id="PF00027">
    <property type="entry name" value="cNMP_binding"/>
    <property type="match status" value="1"/>
</dbReference>
<evidence type="ECO:0000313" key="2">
    <source>
        <dbReference type="EMBL" id="SEA96778.1"/>
    </source>
</evidence>
<keyword evidence="2" id="KW-0418">Kinase</keyword>
<dbReference type="SUPFAM" id="SSF51206">
    <property type="entry name" value="cAMP-binding domain-like"/>
    <property type="match status" value="1"/>
</dbReference>
<proteinExistence type="predicted"/>
<dbReference type="CDD" id="cd00038">
    <property type="entry name" value="CAP_ED"/>
    <property type="match status" value="1"/>
</dbReference>
<dbReference type="EMBL" id="FNRL01000025">
    <property type="protein sequence ID" value="SEA96778.1"/>
    <property type="molecule type" value="Genomic_DNA"/>
</dbReference>
<dbReference type="RefSeq" id="WP_089764249.1">
    <property type="nucleotide sequence ID" value="NZ_BKAT01000045.1"/>
</dbReference>
<feature type="domain" description="Cyclic nucleotide-binding" evidence="1">
    <location>
        <begin position="32"/>
        <end position="115"/>
    </location>
</feature>
<sequence>MDRLKKYIASITEFSDESWAILQGCITVIDAARNTDILKEGEKCNAVYFLAEGYCRSFYLQDGREINTGFYFENDFVTNLKSLTTSSRSEYFIRTGEKSKIFSINKTALLEAYKKSHQLETFGRKVLELISLKQEEHSNSFKLYTPSEQYHRLVQQHPHILQRVSLTQLSSYLGISRETLSRIRAEK</sequence>
<organism evidence="2 3">
    <name type="scientific">Chitinophaga terrae</name>
    <name type="common">ex Kim and Jung 2007</name>
    <dbReference type="NCBI Taxonomy" id="408074"/>
    <lineage>
        <taxon>Bacteria</taxon>
        <taxon>Pseudomonadati</taxon>
        <taxon>Bacteroidota</taxon>
        <taxon>Chitinophagia</taxon>
        <taxon>Chitinophagales</taxon>
        <taxon>Chitinophagaceae</taxon>
        <taxon>Chitinophaga</taxon>
    </lineage>
</organism>
<dbReference type="STRING" id="408074.SAMN05660909_04401"/>
<protein>
    <submittedName>
        <fullName evidence="2">cAMP-binding domain of CRP or a regulatory subunit of cAMP-dependent protein kinases</fullName>
    </submittedName>
</protein>
<dbReference type="AlphaFoldDB" id="A0A1H4FJ44"/>
<gene>
    <name evidence="2" type="ORF">SAMN05660909_04401</name>
</gene>
<keyword evidence="3" id="KW-1185">Reference proteome</keyword>
<name>A0A1H4FJ44_9BACT</name>
<dbReference type="Proteomes" id="UP000199656">
    <property type="component" value="Unassembled WGS sequence"/>
</dbReference>
<evidence type="ECO:0000259" key="1">
    <source>
        <dbReference type="Pfam" id="PF00027"/>
    </source>
</evidence>